<dbReference type="Proteomes" id="UP000504604">
    <property type="component" value="Linkage group LG2"/>
</dbReference>
<gene>
    <name evidence="3" type="primary">LOC105177774</name>
</gene>
<dbReference type="RefSeq" id="XP_011099327.1">
    <property type="nucleotide sequence ID" value="XM_011101025.1"/>
</dbReference>
<dbReference type="Gene3D" id="2.40.70.10">
    <property type="entry name" value="Acid Proteases"/>
    <property type="match status" value="1"/>
</dbReference>
<dbReference type="GeneID" id="105177774"/>
<dbReference type="KEGG" id="sind:105177774"/>
<dbReference type="OrthoDB" id="1937476at2759"/>
<evidence type="ECO:0000256" key="1">
    <source>
        <dbReference type="SAM" id="MobiDB-lite"/>
    </source>
</evidence>
<dbReference type="PANTHER" id="PTHR33240:SF15">
    <property type="entry name" value="GAG-PRO-LIKE PROTEIN"/>
    <property type="match status" value="1"/>
</dbReference>
<sequence length="434" mass="49543">MKKGPFTSTLAPYPPGDVEQLMGLAQKYINEEEMNAMKDSERREREQVFRRPYDTTEDGGSKPKQEKPREPKYQPKFHCERGHNTEECFQLKDEIERLVRQGYFRDRVPPNCKISKDEARRSRSRSRDRNPCPSRADKAPMNKNNEPTKGVIYTIAGGSSVGDSSRTRKRYARTLGSRREREFVLKVEAEEAISFDSSDKPRESGDMNDPMVVRLDIANFTIPKMLIDSGSSADIIFKNVVDKMGLENAHLEPVKTPLVGFEGSEVASLGTIELPVSMGEEPKRKTLMVKFFMVDTPFAYNVILGRPGLNLFKVVISTYHMKMKFPTENGIGEVASDLEARKCYNLSLEGEPNQKKRKIKEDAEPRPYEAEHLKFSNEYKVVQLVPDEPDKTTRIGANMKDGEMAMIEFLRRNVDMFAWRPSDFTGIDPEVCTD</sequence>
<protein>
    <submittedName>
        <fullName evidence="3">Uncharacterized protein LOC105177774</fullName>
    </submittedName>
</protein>
<name>A0A6I9UW37_SESIN</name>
<feature type="region of interest" description="Disordered" evidence="1">
    <location>
        <begin position="107"/>
        <end position="149"/>
    </location>
</feature>
<dbReference type="PANTHER" id="PTHR33240">
    <property type="entry name" value="OS08G0508500 PROTEIN"/>
    <property type="match status" value="1"/>
</dbReference>
<evidence type="ECO:0000313" key="2">
    <source>
        <dbReference type="Proteomes" id="UP000504604"/>
    </source>
</evidence>
<dbReference type="CDD" id="cd00303">
    <property type="entry name" value="retropepsin_like"/>
    <property type="match status" value="1"/>
</dbReference>
<proteinExistence type="predicted"/>
<feature type="compositionally biased region" description="Basic and acidic residues" evidence="1">
    <location>
        <begin position="35"/>
        <end position="78"/>
    </location>
</feature>
<accession>A0A6I9UW37</accession>
<dbReference type="InParanoid" id="A0A6I9UW37"/>
<dbReference type="InterPro" id="IPR021109">
    <property type="entry name" value="Peptidase_aspartic_dom_sf"/>
</dbReference>
<dbReference type="AlphaFoldDB" id="A0A6I9UW37"/>
<keyword evidence="2" id="KW-1185">Reference proteome</keyword>
<organism evidence="2 3">
    <name type="scientific">Sesamum indicum</name>
    <name type="common">Oriental sesame</name>
    <name type="synonym">Sesamum orientale</name>
    <dbReference type="NCBI Taxonomy" id="4182"/>
    <lineage>
        <taxon>Eukaryota</taxon>
        <taxon>Viridiplantae</taxon>
        <taxon>Streptophyta</taxon>
        <taxon>Embryophyta</taxon>
        <taxon>Tracheophyta</taxon>
        <taxon>Spermatophyta</taxon>
        <taxon>Magnoliopsida</taxon>
        <taxon>eudicotyledons</taxon>
        <taxon>Gunneridae</taxon>
        <taxon>Pentapetalae</taxon>
        <taxon>asterids</taxon>
        <taxon>lamiids</taxon>
        <taxon>Lamiales</taxon>
        <taxon>Pedaliaceae</taxon>
        <taxon>Sesamum</taxon>
    </lineage>
</organism>
<feature type="region of interest" description="Disordered" evidence="1">
    <location>
        <begin position="34"/>
        <end position="78"/>
    </location>
</feature>
<reference evidence="3" key="1">
    <citation type="submission" date="2025-08" db="UniProtKB">
        <authorList>
            <consortium name="RefSeq"/>
        </authorList>
    </citation>
    <scope>IDENTIFICATION</scope>
</reference>
<evidence type="ECO:0000313" key="3">
    <source>
        <dbReference type="RefSeq" id="XP_011099327.1"/>
    </source>
</evidence>
<feature type="compositionally biased region" description="Basic and acidic residues" evidence="1">
    <location>
        <begin position="107"/>
        <end position="140"/>
    </location>
</feature>